<proteinExistence type="predicted"/>
<evidence type="ECO:0000313" key="2">
    <source>
        <dbReference type="Proteomes" id="UP000533724"/>
    </source>
</evidence>
<dbReference type="RefSeq" id="WP_184499766.1">
    <property type="nucleotide sequence ID" value="NZ_JACIHI010000006.1"/>
</dbReference>
<name>A0A7W6ULY3_9HYPH</name>
<comment type="caution">
    <text evidence="1">The sequence shown here is derived from an EMBL/GenBank/DDBJ whole genome shotgun (WGS) entry which is preliminary data.</text>
</comment>
<dbReference type="Proteomes" id="UP000533724">
    <property type="component" value="Unassembled WGS sequence"/>
</dbReference>
<protein>
    <submittedName>
        <fullName evidence="1">Uncharacterized protein</fullName>
    </submittedName>
</protein>
<accession>A0A7W6ULY3</accession>
<gene>
    <name evidence="1" type="ORF">GGE15_002997</name>
</gene>
<sequence>MADPDHDPRGWDSDPLGRFQKSLGRRLLSPFDARAAAGKLVKRANRAIPAKLRARPLSLLVEATYRQPPITARSNLWPDIGMPWQTMVVVGRLSDSRRLQ</sequence>
<dbReference type="EMBL" id="JACIHI010000006">
    <property type="protein sequence ID" value="MBB4439726.1"/>
    <property type="molecule type" value="Genomic_DNA"/>
</dbReference>
<evidence type="ECO:0000313" key="1">
    <source>
        <dbReference type="EMBL" id="MBB4439726.1"/>
    </source>
</evidence>
<dbReference type="AlphaFoldDB" id="A0A7W6ULY3"/>
<reference evidence="1 2" key="1">
    <citation type="submission" date="2020-08" db="EMBL/GenBank/DDBJ databases">
        <title>Genomic Encyclopedia of Type Strains, Phase IV (KMG-V): Genome sequencing to study the core and pangenomes of soil and plant-associated prokaryotes.</title>
        <authorList>
            <person name="Whitman W."/>
        </authorList>
    </citation>
    <scope>NUCLEOTIDE SEQUENCE [LARGE SCALE GENOMIC DNA]</scope>
    <source>
        <strain evidence="1 2">SEMIA 414</strain>
    </source>
</reference>
<organism evidence="1 2">
    <name type="scientific">Rhizobium esperanzae</name>
    <dbReference type="NCBI Taxonomy" id="1967781"/>
    <lineage>
        <taxon>Bacteria</taxon>
        <taxon>Pseudomonadati</taxon>
        <taxon>Pseudomonadota</taxon>
        <taxon>Alphaproteobacteria</taxon>
        <taxon>Hyphomicrobiales</taxon>
        <taxon>Rhizobiaceae</taxon>
        <taxon>Rhizobium/Agrobacterium group</taxon>
        <taxon>Rhizobium</taxon>
    </lineage>
</organism>